<dbReference type="Gene3D" id="3.10.100.10">
    <property type="entry name" value="Mannose-Binding Protein A, subunit A"/>
    <property type="match status" value="1"/>
</dbReference>
<feature type="signal peptide" evidence="1">
    <location>
        <begin position="1"/>
        <end position="18"/>
    </location>
</feature>
<dbReference type="PANTHER" id="PTHR22801:SF63">
    <property type="entry name" value="C-TYPE LECTIN DOMAIN-CONTAINING PROTEIN"/>
    <property type="match status" value="1"/>
</dbReference>
<dbReference type="InterPro" id="IPR050801">
    <property type="entry name" value="Ca-Dep_Lectins_ImmuneDev"/>
</dbReference>
<feature type="chain" id="PRO_5025480459" evidence="1">
    <location>
        <begin position="19"/>
        <end position="256"/>
    </location>
</feature>
<evidence type="ECO:0000259" key="2">
    <source>
        <dbReference type="PROSITE" id="PS50041"/>
    </source>
</evidence>
<dbReference type="SUPFAM" id="SSF56436">
    <property type="entry name" value="C-type lectin-like"/>
    <property type="match status" value="1"/>
</dbReference>
<protein>
    <submittedName>
        <fullName evidence="3">Brevican core protein</fullName>
    </submittedName>
</protein>
<keyword evidence="4" id="KW-1185">Reference proteome</keyword>
<sequence>MARPGAVLLLLLLTSAAAVRYRWLDPVSLHGPAVQILSAESEIDCGLLCEGATPEECSGFIYGPVDGTCRLFSGDCRGPAVVSSQQTTERYMARSKCSGDASDPCACPAGFSRCAGRCLKRLDLAVFYPEAESQCAALGAHLAVPRSDEENQCAIDAATDVEVWLGINDTVTEGQFVGADGCGTASSTGPQWVEGQPNDLSGQDFVVLFPVERGAVRRNGLTQDTNDGQLEVAPRKWFTGARNRDGGLQERRPAGV</sequence>
<dbReference type="EMBL" id="VIIS01000913">
    <property type="protein sequence ID" value="KAF0303802.1"/>
    <property type="molecule type" value="Genomic_DNA"/>
</dbReference>
<dbReference type="InterPro" id="IPR016186">
    <property type="entry name" value="C-type_lectin-like/link_sf"/>
</dbReference>
<name>A0A6A4WME8_AMPAM</name>
<feature type="domain" description="C-type lectin" evidence="2">
    <location>
        <begin position="114"/>
        <end position="208"/>
    </location>
</feature>
<keyword evidence="1" id="KW-0732">Signal</keyword>
<gene>
    <name evidence="3" type="primary">Bcan_5</name>
    <name evidence="3" type="ORF">FJT64_024276</name>
</gene>
<dbReference type="InterPro" id="IPR016187">
    <property type="entry name" value="CTDL_fold"/>
</dbReference>
<comment type="caution">
    <text evidence="3">The sequence shown here is derived from an EMBL/GenBank/DDBJ whole genome shotgun (WGS) entry which is preliminary data.</text>
</comment>
<dbReference type="AlphaFoldDB" id="A0A6A4WME8"/>
<proteinExistence type="predicted"/>
<evidence type="ECO:0000256" key="1">
    <source>
        <dbReference type="SAM" id="SignalP"/>
    </source>
</evidence>
<dbReference type="Proteomes" id="UP000440578">
    <property type="component" value="Unassembled WGS sequence"/>
</dbReference>
<dbReference type="Pfam" id="PF00059">
    <property type="entry name" value="Lectin_C"/>
    <property type="match status" value="1"/>
</dbReference>
<dbReference type="SMART" id="SM00034">
    <property type="entry name" value="CLECT"/>
    <property type="match status" value="1"/>
</dbReference>
<evidence type="ECO:0000313" key="3">
    <source>
        <dbReference type="EMBL" id="KAF0303802.1"/>
    </source>
</evidence>
<evidence type="ECO:0000313" key="4">
    <source>
        <dbReference type="Proteomes" id="UP000440578"/>
    </source>
</evidence>
<dbReference type="PROSITE" id="PS50041">
    <property type="entry name" value="C_TYPE_LECTIN_2"/>
    <property type="match status" value="1"/>
</dbReference>
<dbReference type="InterPro" id="IPR001304">
    <property type="entry name" value="C-type_lectin-like"/>
</dbReference>
<organism evidence="3 4">
    <name type="scientific">Amphibalanus amphitrite</name>
    <name type="common">Striped barnacle</name>
    <name type="synonym">Balanus amphitrite</name>
    <dbReference type="NCBI Taxonomy" id="1232801"/>
    <lineage>
        <taxon>Eukaryota</taxon>
        <taxon>Metazoa</taxon>
        <taxon>Ecdysozoa</taxon>
        <taxon>Arthropoda</taxon>
        <taxon>Crustacea</taxon>
        <taxon>Multicrustacea</taxon>
        <taxon>Cirripedia</taxon>
        <taxon>Thoracica</taxon>
        <taxon>Thoracicalcarea</taxon>
        <taxon>Balanomorpha</taxon>
        <taxon>Balanoidea</taxon>
        <taxon>Balanidae</taxon>
        <taxon>Amphibalaninae</taxon>
        <taxon>Amphibalanus</taxon>
    </lineage>
</organism>
<dbReference type="OrthoDB" id="6340082at2759"/>
<dbReference type="PANTHER" id="PTHR22801">
    <property type="entry name" value="LITHOSTATHINE"/>
    <property type="match status" value="1"/>
</dbReference>
<accession>A0A6A4WME8</accession>
<reference evidence="3 4" key="1">
    <citation type="submission" date="2019-07" db="EMBL/GenBank/DDBJ databases">
        <title>Draft genome assembly of a fouling barnacle, Amphibalanus amphitrite (Darwin, 1854): The first reference genome for Thecostraca.</title>
        <authorList>
            <person name="Kim W."/>
        </authorList>
    </citation>
    <scope>NUCLEOTIDE SEQUENCE [LARGE SCALE GENOMIC DNA]</scope>
    <source>
        <strain evidence="3">SNU_AA5</strain>
        <tissue evidence="3">Soma without cirri and trophi</tissue>
    </source>
</reference>